<accession>X1IT40</accession>
<feature type="non-terminal residue" evidence="1">
    <location>
        <position position="1"/>
    </location>
</feature>
<dbReference type="AlphaFoldDB" id="X1IT40"/>
<reference evidence="1" key="1">
    <citation type="journal article" date="2014" name="Front. Microbiol.">
        <title>High frequency of phylogenetically diverse reductive dehalogenase-homologous genes in deep subseafloor sedimentary metagenomes.</title>
        <authorList>
            <person name="Kawai M."/>
            <person name="Futagami T."/>
            <person name="Toyoda A."/>
            <person name="Takaki Y."/>
            <person name="Nishi S."/>
            <person name="Hori S."/>
            <person name="Arai W."/>
            <person name="Tsubouchi T."/>
            <person name="Morono Y."/>
            <person name="Uchiyama I."/>
            <person name="Ito T."/>
            <person name="Fujiyama A."/>
            <person name="Inagaki F."/>
            <person name="Takami H."/>
        </authorList>
    </citation>
    <scope>NUCLEOTIDE SEQUENCE</scope>
    <source>
        <strain evidence="1">Expedition CK06-06</strain>
    </source>
</reference>
<gene>
    <name evidence="1" type="ORF">S03H2_54759</name>
</gene>
<proteinExistence type="predicted"/>
<protein>
    <submittedName>
        <fullName evidence="1">Uncharacterized protein</fullName>
    </submittedName>
</protein>
<organism evidence="1">
    <name type="scientific">marine sediment metagenome</name>
    <dbReference type="NCBI Taxonomy" id="412755"/>
    <lineage>
        <taxon>unclassified sequences</taxon>
        <taxon>metagenomes</taxon>
        <taxon>ecological metagenomes</taxon>
    </lineage>
</organism>
<sequence>RLLANDTLVPYHLVPLSGMPDDSWVSRALVALGRYAPEEIAQAAYQPVEIVGFSGSMSGHWHEWVQAFDRLASHPDERVREIGRIGRELAQRRYQSALADERRDAIYGW</sequence>
<comment type="caution">
    <text evidence="1">The sequence shown here is derived from an EMBL/GenBank/DDBJ whole genome shotgun (WGS) entry which is preliminary data.</text>
</comment>
<dbReference type="EMBL" id="BARU01034932">
    <property type="protein sequence ID" value="GAH69274.1"/>
    <property type="molecule type" value="Genomic_DNA"/>
</dbReference>
<name>X1IT40_9ZZZZ</name>
<evidence type="ECO:0000313" key="1">
    <source>
        <dbReference type="EMBL" id="GAH69274.1"/>
    </source>
</evidence>